<dbReference type="EMBL" id="SSTD01004937">
    <property type="protein sequence ID" value="TYK22625.1"/>
    <property type="molecule type" value="Genomic_DNA"/>
</dbReference>
<dbReference type="Proteomes" id="UP000321947">
    <property type="component" value="Unassembled WGS sequence"/>
</dbReference>
<organism evidence="1 3">
    <name type="scientific">Cucumis melo var. makuwa</name>
    <name type="common">Oriental melon</name>
    <dbReference type="NCBI Taxonomy" id="1194695"/>
    <lineage>
        <taxon>Eukaryota</taxon>
        <taxon>Viridiplantae</taxon>
        <taxon>Streptophyta</taxon>
        <taxon>Embryophyta</taxon>
        <taxon>Tracheophyta</taxon>
        <taxon>Spermatophyta</taxon>
        <taxon>Magnoliopsida</taxon>
        <taxon>eudicotyledons</taxon>
        <taxon>Gunneridae</taxon>
        <taxon>Pentapetalae</taxon>
        <taxon>rosids</taxon>
        <taxon>fabids</taxon>
        <taxon>Cucurbitales</taxon>
        <taxon>Cucurbitaceae</taxon>
        <taxon>Benincaseae</taxon>
        <taxon>Cucumis</taxon>
    </lineage>
</organism>
<keyword evidence="1" id="KW-0695">RNA-directed DNA polymerase</keyword>
<evidence type="ECO:0000313" key="4">
    <source>
        <dbReference type="Proteomes" id="UP000321947"/>
    </source>
</evidence>
<dbReference type="PANTHER" id="PTHR15503:SF45">
    <property type="entry name" value="RNA-DIRECTED DNA POLYMERASE HOMOLOG"/>
    <property type="match status" value="1"/>
</dbReference>
<evidence type="ECO:0000313" key="3">
    <source>
        <dbReference type="Proteomes" id="UP000321393"/>
    </source>
</evidence>
<dbReference type="OrthoDB" id="2431547at2759"/>
<dbReference type="Proteomes" id="UP000321393">
    <property type="component" value="Unassembled WGS sequence"/>
</dbReference>
<evidence type="ECO:0000313" key="1">
    <source>
        <dbReference type="EMBL" id="KAA0036597.1"/>
    </source>
</evidence>
<keyword evidence="1" id="KW-0808">Transferase</keyword>
<evidence type="ECO:0000313" key="2">
    <source>
        <dbReference type="EMBL" id="TYK22625.1"/>
    </source>
</evidence>
<gene>
    <name evidence="2" type="ORF">E5676_scaffold195G00530</name>
    <name evidence="1" type="ORF">E6C27_scaffold191G001200</name>
</gene>
<dbReference type="PANTHER" id="PTHR15503">
    <property type="entry name" value="LDOC1 RELATED"/>
    <property type="match status" value="1"/>
</dbReference>
<dbReference type="EMBL" id="SSTE01019582">
    <property type="protein sequence ID" value="KAA0036597.1"/>
    <property type="molecule type" value="Genomic_DNA"/>
</dbReference>
<comment type="caution">
    <text evidence="1">The sequence shown here is derived from an EMBL/GenBank/DDBJ whole genome shotgun (WGS) entry which is preliminary data.</text>
</comment>
<dbReference type="SUPFAM" id="SSF56672">
    <property type="entry name" value="DNA/RNA polymerases"/>
    <property type="match status" value="1"/>
</dbReference>
<dbReference type="GO" id="GO:0003964">
    <property type="term" value="F:RNA-directed DNA polymerase activity"/>
    <property type="evidence" value="ECO:0007669"/>
    <property type="project" value="UniProtKB-KW"/>
</dbReference>
<sequence length="253" mass="29193">MVSLKLREWRRDVDLVVVHMDDFEVVLDMKFLLQHKVIPMPLAQCIVVMSSNPKVIQAKIKQSSGGIDHEIELVPETKPLAKNAYRMTPLELAELRKQLDKLLAIGFIIPVKASYRALVLFQKKKDKTLQLCIDYRALNKVEKVKVARLLKPLPVLTRLWESVSMDFITHLSKVGDLEAILHIVKLWGVSTSIVSDRDDRFIGKNPQGHNLKKWADQKPMKKWVDKKRHPIEFCVGDQVLINLKAKKIRFRGH</sequence>
<accession>A0A5A7T4U4</accession>
<dbReference type="Gene3D" id="3.10.10.10">
    <property type="entry name" value="HIV Type 1 Reverse Transcriptase, subunit A, domain 1"/>
    <property type="match status" value="1"/>
</dbReference>
<keyword evidence="1" id="KW-0548">Nucleotidyltransferase</keyword>
<reference evidence="3 4" key="1">
    <citation type="submission" date="2019-08" db="EMBL/GenBank/DDBJ databases">
        <title>Draft genome sequences of two oriental melons (Cucumis melo L. var makuwa).</title>
        <authorList>
            <person name="Kwon S.-Y."/>
        </authorList>
    </citation>
    <scope>NUCLEOTIDE SEQUENCE [LARGE SCALE GENOMIC DNA]</scope>
    <source>
        <strain evidence="4">cv. Chang Bougi</strain>
        <strain evidence="3">cv. SW 3</strain>
        <tissue evidence="1">Leaf</tissue>
    </source>
</reference>
<protein>
    <submittedName>
        <fullName evidence="1">Reverse transcriptase</fullName>
    </submittedName>
</protein>
<proteinExistence type="predicted"/>
<name>A0A5A7T4U4_CUCMM</name>
<dbReference type="InterPro" id="IPR043502">
    <property type="entry name" value="DNA/RNA_pol_sf"/>
</dbReference>
<dbReference type="AlphaFoldDB" id="A0A5A7T4U4"/>
<dbReference type="InterPro" id="IPR032567">
    <property type="entry name" value="RTL1-rel"/>
</dbReference>
<dbReference type="STRING" id="1194695.A0A5A7T4U4"/>